<gene>
    <name evidence="3" type="ORF">KGD82_04065</name>
</gene>
<evidence type="ECO:0000256" key="1">
    <source>
        <dbReference type="SAM" id="MobiDB-lite"/>
    </source>
</evidence>
<feature type="transmembrane region" description="Helical" evidence="2">
    <location>
        <begin position="41"/>
        <end position="60"/>
    </location>
</feature>
<keyword evidence="2" id="KW-0472">Membrane</keyword>
<name>A0A975LBE2_9ACTN</name>
<sequence>MLRHLVGLLSGIALAPVLWVGVAWSADLLPKITEGDVSVATVFSVVVLCLVGIVGAALVASRFSPMAAGASGLLLVALCLWPVVALDSVGPALYWLNEESFLYPSGAGLGVALPLGVLLLVSATTPTRWRAAADTGAAGLPAARVVASHSREDFQRGGRPPEPEFDGESVTLVDPKRIWNDGGPAGDTVPDVPPPSSPVRRLDDPSRTTTPFRRGESGAVWTPVDEDPGHSGSFGDGRY</sequence>
<keyword evidence="2" id="KW-0812">Transmembrane</keyword>
<protein>
    <submittedName>
        <fullName evidence="3">YIP1 family protein</fullName>
    </submittedName>
</protein>
<keyword evidence="2" id="KW-1133">Transmembrane helix</keyword>
<feature type="compositionally biased region" description="Basic and acidic residues" evidence="1">
    <location>
        <begin position="149"/>
        <end position="162"/>
    </location>
</feature>
<dbReference type="KEGG" id="nec:KGD82_04065"/>
<proteinExistence type="predicted"/>
<dbReference type="AlphaFoldDB" id="A0A975LBE2"/>
<dbReference type="EMBL" id="CP074402">
    <property type="protein sequence ID" value="QVJ02056.1"/>
    <property type="molecule type" value="Genomic_DNA"/>
</dbReference>
<dbReference type="Proteomes" id="UP000682416">
    <property type="component" value="Chromosome"/>
</dbReference>
<reference evidence="3" key="1">
    <citation type="submission" date="2021-05" db="EMBL/GenBank/DDBJ databases">
        <authorList>
            <person name="Kaiqin L."/>
            <person name="Jian G."/>
        </authorList>
    </citation>
    <scope>NUCLEOTIDE SEQUENCE</scope>
    <source>
        <strain evidence="3">HDS5</strain>
    </source>
</reference>
<feature type="region of interest" description="Disordered" evidence="1">
    <location>
        <begin position="149"/>
        <end position="239"/>
    </location>
</feature>
<feature type="transmembrane region" description="Helical" evidence="2">
    <location>
        <begin position="101"/>
        <end position="121"/>
    </location>
</feature>
<keyword evidence="4" id="KW-1185">Reference proteome</keyword>
<evidence type="ECO:0000256" key="2">
    <source>
        <dbReference type="SAM" id="Phobius"/>
    </source>
</evidence>
<organism evidence="3 4">
    <name type="scientific">Nocardiopsis eucommiae</name>
    <dbReference type="NCBI Taxonomy" id="2831970"/>
    <lineage>
        <taxon>Bacteria</taxon>
        <taxon>Bacillati</taxon>
        <taxon>Actinomycetota</taxon>
        <taxon>Actinomycetes</taxon>
        <taxon>Streptosporangiales</taxon>
        <taxon>Nocardiopsidaceae</taxon>
        <taxon>Nocardiopsis</taxon>
    </lineage>
</organism>
<feature type="transmembrane region" description="Helical" evidence="2">
    <location>
        <begin position="72"/>
        <end position="95"/>
    </location>
</feature>
<accession>A0A975LBE2</accession>
<evidence type="ECO:0000313" key="4">
    <source>
        <dbReference type="Proteomes" id="UP000682416"/>
    </source>
</evidence>
<evidence type="ECO:0000313" key="3">
    <source>
        <dbReference type="EMBL" id="QVJ02056.1"/>
    </source>
</evidence>